<reference evidence="4 5" key="1">
    <citation type="submission" date="2020-07" db="EMBL/GenBank/DDBJ databases">
        <authorList>
            <person name="Zhuang K."/>
            <person name="Ran Y."/>
        </authorList>
    </citation>
    <scope>NUCLEOTIDE SEQUENCE [LARGE SCALE GENOMIC DNA]</scope>
    <source>
        <strain evidence="4 5">WCH-YHL-001</strain>
    </source>
</reference>
<dbReference type="GO" id="GO:0003700">
    <property type="term" value="F:DNA-binding transcription factor activity"/>
    <property type="evidence" value="ECO:0007669"/>
    <property type="project" value="TreeGrafter"/>
</dbReference>
<dbReference type="KEGG" id="nhu:H0264_33455"/>
<evidence type="ECO:0000313" key="4">
    <source>
        <dbReference type="EMBL" id="QLY30044.1"/>
    </source>
</evidence>
<proteinExistence type="predicted"/>
<feature type="domain" description="HTH tetR-type" evidence="3">
    <location>
        <begin position="3"/>
        <end position="65"/>
    </location>
</feature>
<dbReference type="InterPro" id="IPR001647">
    <property type="entry name" value="HTH_TetR"/>
</dbReference>
<dbReference type="PANTHER" id="PTHR30055">
    <property type="entry name" value="HTH-TYPE TRANSCRIPTIONAL REGULATOR RUTR"/>
    <property type="match status" value="1"/>
</dbReference>
<dbReference type="PANTHER" id="PTHR30055:SF226">
    <property type="entry name" value="HTH-TYPE TRANSCRIPTIONAL REGULATOR PKSA"/>
    <property type="match status" value="1"/>
</dbReference>
<dbReference type="InterPro" id="IPR036271">
    <property type="entry name" value="Tet_transcr_reg_TetR-rel_C_sf"/>
</dbReference>
<evidence type="ECO:0000256" key="2">
    <source>
        <dbReference type="PROSITE-ProRule" id="PRU00335"/>
    </source>
</evidence>
<keyword evidence="1 2" id="KW-0238">DNA-binding</keyword>
<organism evidence="4 5">
    <name type="scientific">Nocardia huaxiensis</name>
    <dbReference type="NCBI Taxonomy" id="2755382"/>
    <lineage>
        <taxon>Bacteria</taxon>
        <taxon>Bacillati</taxon>
        <taxon>Actinomycetota</taxon>
        <taxon>Actinomycetes</taxon>
        <taxon>Mycobacteriales</taxon>
        <taxon>Nocardiaceae</taxon>
        <taxon>Nocardia</taxon>
    </lineage>
</organism>
<name>A0A7D6Z3E9_9NOCA</name>
<evidence type="ECO:0000259" key="3">
    <source>
        <dbReference type="PROSITE" id="PS50977"/>
    </source>
</evidence>
<dbReference type="RefSeq" id="WP_181581243.1">
    <property type="nucleotide sequence ID" value="NZ_CP059399.1"/>
</dbReference>
<dbReference type="AlphaFoldDB" id="A0A7D6Z3E9"/>
<dbReference type="GO" id="GO:0000976">
    <property type="term" value="F:transcription cis-regulatory region binding"/>
    <property type="evidence" value="ECO:0007669"/>
    <property type="project" value="TreeGrafter"/>
</dbReference>
<dbReference type="EMBL" id="CP059399">
    <property type="protein sequence ID" value="QLY30044.1"/>
    <property type="molecule type" value="Genomic_DNA"/>
</dbReference>
<gene>
    <name evidence="4" type="ORF">H0264_33455</name>
</gene>
<dbReference type="SUPFAM" id="SSF46689">
    <property type="entry name" value="Homeodomain-like"/>
    <property type="match status" value="1"/>
</dbReference>
<dbReference type="Proteomes" id="UP000515512">
    <property type="component" value="Chromosome"/>
</dbReference>
<dbReference type="Pfam" id="PF00440">
    <property type="entry name" value="TetR_N"/>
    <property type="match status" value="1"/>
</dbReference>
<dbReference type="SUPFAM" id="SSF48498">
    <property type="entry name" value="Tetracyclin repressor-like, C-terminal domain"/>
    <property type="match status" value="1"/>
</dbReference>
<dbReference type="PROSITE" id="PS50977">
    <property type="entry name" value="HTH_TETR_2"/>
    <property type="match status" value="1"/>
</dbReference>
<evidence type="ECO:0000256" key="1">
    <source>
        <dbReference type="ARBA" id="ARBA00023125"/>
    </source>
</evidence>
<feature type="DNA-binding region" description="H-T-H motif" evidence="2">
    <location>
        <begin position="28"/>
        <end position="47"/>
    </location>
</feature>
<dbReference type="Gene3D" id="1.10.357.10">
    <property type="entry name" value="Tetracycline Repressor, domain 2"/>
    <property type="match status" value="1"/>
</dbReference>
<dbReference type="InterPro" id="IPR050109">
    <property type="entry name" value="HTH-type_TetR-like_transc_reg"/>
</dbReference>
<keyword evidence="5" id="KW-1185">Reference proteome</keyword>
<sequence>MADSTRDRILDEALRLFADKGYAGTSVAAIEEAAGLSPHSGALYTHFGSKEQVLAAAVERAIGTAETGFALAPMLSLGNLDAELTLIARGSLVLLQSWRNLIRVMTKESEQFPAVMAEARTRLFERSRRFLADWLAAKSAGDDRDIEAIAAIWLGSLENYWAATCIYNDPPLDIDEERFIRQWVVTLRAALGAAP</sequence>
<accession>A0A7D6Z3E9</accession>
<dbReference type="InterPro" id="IPR009057">
    <property type="entry name" value="Homeodomain-like_sf"/>
</dbReference>
<evidence type="ECO:0000313" key="5">
    <source>
        <dbReference type="Proteomes" id="UP000515512"/>
    </source>
</evidence>
<protein>
    <submittedName>
        <fullName evidence="4">TetR/AcrR family transcriptional regulator</fullName>
    </submittedName>
</protein>